<name>A0ABD0YF75_9HEMI</name>
<accession>A0ABD0YF75</accession>
<sequence length="154" mass="17045">MKNAFLNQAERLVHPVGEGTLYHALTTPLSQQPYRRTFRRSSDPTLALPQLLCDDVEVCCNLQSLHVGALGSFIFSEAARVSTVERGHTHLHAATRPGFRHRLSFGTRFDTVCTSLTQEARIETLPEVPNPMYTTMGVKRTKGCQTPASPAIPN</sequence>
<evidence type="ECO:0000313" key="1">
    <source>
        <dbReference type="EMBL" id="KAL1115714.1"/>
    </source>
</evidence>
<comment type="caution">
    <text evidence="1">The sequence shown here is derived from an EMBL/GenBank/DDBJ whole genome shotgun (WGS) entry which is preliminary data.</text>
</comment>
<dbReference type="EMBL" id="JBFDAA010000019">
    <property type="protein sequence ID" value="KAL1115714.1"/>
    <property type="molecule type" value="Genomic_DNA"/>
</dbReference>
<organism evidence="1 2">
    <name type="scientific">Ranatra chinensis</name>
    <dbReference type="NCBI Taxonomy" id="642074"/>
    <lineage>
        <taxon>Eukaryota</taxon>
        <taxon>Metazoa</taxon>
        <taxon>Ecdysozoa</taxon>
        <taxon>Arthropoda</taxon>
        <taxon>Hexapoda</taxon>
        <taxon>Insecta</taxon>
        <taxon>Pterygota</taxon>
        <taxon>Neoptera</taxon>
        <taxon>Paraneoptera</taxon>
        <taxon>Hemiptera</taxon>
        <taxon>Heteroptera</taxon>
        <taxon>Panheteroptera</taxon>
        <taxon>Nepomorpha</taxon>
        <taxon>Nepidae</taxon>
        <taxon>Ranatrinae</taxon>
        <taxon>Ranatra</taxon>
    </lineage>
</organism>
<evidence type="ECO:0000313" key="2">
    <source>
        <dbReference type="Proteomes" id="UP001558652"/>
    </source>
</evidence>
<proteinExistence type="predicted"/>
<keyword evidence="2" id="KW-1185">Reference proteome</keyword>
<dbReference type="Proteomes" id="UP001558652">
    <property type="component" value="Unassembled WGS sequence"/>
</dbReference>
<gene>
    <name evidence="1" type="ORF">AAG570_006004</name>
</gene>
<reference evidence="1 2" key="1">
    <citation type="submission" date="2024-07" db="EMBL/GenBank/DDBJ databases">
        <title>Chromosome-level genome assembly of the water stick insect Ranatra chinensis (Heteroptera: Nepidae).</title>
        <authorList>
            <person name="Liu X."/>
        </authorList>
    </citation>
    <scope>NUCLEOTIDE SEQUENCE [LARGE SCALE GENOMIC DNA]</scope>
    <source>
        <strain evidence="1">Cailab_2021Rc</strain>
        <tissue evidence="1">Muscle</tissue>
    </source>
</reference>
<protein>
    <submittedName>
        <fullName evidence="1">Uncharacterized protein</fullName>
    </submittedName>
</protein>
<dbReference type="AlphaFoldDB" id="A0ABD0YF75"/>